<dbReference type="GO" id="GO:0070973">
    <property type="term" value="P:protein localization to endoplasmic reticulum exit site"/>
    <property type="evidence" value="ECO:0000318"/>
    <property type="project" value="GO_Central"/>
</dbReference>
<reference evidence="13" key="1">
    <citation type="journal article" date="2012" name="Nature">
        <title>The tomato genome sequence provides insights into fleshy fruit evolution.</title>
        <authorList>
            <consortium name="Tomato Genome Consortium"/>
        </authorList>
    </citation>
    <scope>NUCLEOTIDE SEQUENCE [LARGE SCALE GENOMIC DNA]</scope>
    <source>
        <strain evidence="13">cv. Heinz 1706</strain>
    </source>
</reference>
<keyword evidence="7 11" id="KW-0653">Protein transport</keyword>
<feature type="region of interest" description="Disordered" evidence="12">
    <location>
        <begin position="153"/>
        <end position="179"/>
    </location>
</feature>
<dbReference type="GO" id="GO:0006886">
    <property type="term" value="P:intracellular protein transport"/>
    <property type="evidence" value="ECO:0007669"/>
    <property type="project" value="UniProtKB-UniRule"/>
</dbReference>
<feature type="transmembrane region" description="Helical" evidence="11">
    <location>
        <begin position="84"/>
        <end position="105"/>
    </location>
</feature>
<keyword evidence="14" id="KW-1185">Reference proteome</keyword>
<proteinExistence type="inferred from homology"/>
<dbReference type="EnsemblPlants" id="Solyc12g005910.2.1">
    <property type="protein sequence ID" value="Solyc12g005910.2.1"/>
    <property type="gene ID" value="Solyc12g005910.2"/>
</dbReference>
<dbReference type="STRING" id="4081.A0A3Q7J1S0"/>
<keyword evidence="5" id="KW-0053">Apoptosis</keyword>
<name>A0A3Q7J1S0_SOLLC</name>
<gene>
    <name evidence="13" type="primary">LOC101250189</name>
</gene>
<dbReference type="PANTHER" id="PTHR12701:SF56">
    <property type="entry name" value="ENDOPLASMIC RETICULUM TRANSMEMBRANE PROTEIN"/>
    <property type="match status" value="1"/>
</dbReference>
<evidence type="ECO:0000256" key="12">
    <source>
        <dbReference type="SAM" id="MobiDB-lite"/>
    </source>
</evidence>
<dbReference type="AlphaFoldDB" id="A0A3Q7J1S0"/>
<dbReference type="PANTHER" id="PTHR12701">
    <property type="entry name" value="BCR-ASSOCIATED PROTEIN, BAP"/>
    <property type="match status" value="1"/>
</dbReference>
<evidence type="ECO:0000256" key="3">
    <source>
        <dbReference type="ARBA" id="ARBA00022448"/>
    </source>
</evidence>
<comment type="similarity">
    <text evidence="2 11">Belongs to the BCAP29/BCAP31 family.</text>
</comment>
<dbReference type="GO" id="GO:0005789">
    <property type="term" value="C:endoplasmic reticulum membrane"/>
    <property type="evidence" value="ECO:0000318"/>
    <property type="project" value="GO_Central"/>
</dbReference>
<protein>
    <recommendedName>
        <fullName evidence="11">Endoplasmic reticulum transmembrane protein</fullName>
    </recommendedName>
</protein>
<dbReference type="Gene3D" id="1.20.5.110">
    <property type="match status" value="1"/>
</dbReference>
<feature type="region of interest" description="Disordered" evidence="12">
    <location>
        <begin position="200"/>
        <end position="219"/>
    </location>
</feature>
<feature type="compositionally biased region" description="Basic and acidic residues" evidence="12">
    <location>
        <begin position="209"/>
        <end position="219"/>
    </location>
</feature>
<evidence type="ECO:0000313" key="14">
    <source>
        <dbReference type="Proteomes" id="UP000004994"/>
    </source>
</evidence>
<evidence type="ECO:0000256" key="9">
    <source>
        <dbReference type="ARBA" id="ARBA00023054"/>
    </source>
</evidence>
<feature type="compositionally biased region" description="Polar residues" evidence="12">
    <location>
        <begin position="170"/>
        <end position="179"/>
    </location>
</feature>
<reference evidence="13" key="2">
    <citation type="submission" date="2019-01" db="UniProtKB">
        <authorList>
            <consortium name="EnsemblPlants"/>
        </authorList>
    </citation>
    <scope>IDENTIFICATION</scope>
    <source>
        <strain evidence="13">cv. Heinz 1706</strain>
    </source>
</reference>
<dbReference type="KEGG" id="sly:101250189"/>
<dbReference type="InParanoid" id="A0A3Q7J1S0"/>
<feature type="transmembrane region" description="Helical" evidence="11">
    <location>
        <begin position="6"/>
        <end position="25"/>
    </location>
</feature>
<sequence length="219" mass="25169">MLPQVQLLFMVVFLEMGLILMFLFRTPLRKLIIMSLDRVKRGSGPLIVKSVAATVLVIMIYTVYSIKELQSRPADSVNPTDQILLAHQILEAALMGFSLFLGLMIDRLHHYIRELRLLRKTMEAVKKQDRTLDNIKNGEASTLRDEISSLRNRMKQLESESEAKEKEVQSQRANSDSLKGQSEKLLLEYDRILEENQNLRSQLQSVDDTLSHSDNKKNT</sequence>
<dbReference type="GO" id="GO:0006888">
    <property type="term" value="P:endoplasmic reticulum to Golgi vesicle-mediated transport"/>
    <property type="evidence" value="ECO:0000318"/>
    <property type="project" value="GO_Central"/>
</dbReference>
<evidence type="ECO:0000256" key="8">
    <source>
        <dbReference type="ARBA" id="ARBA00022989"/>
    </source>
</evidence>
<evidence type="ECO:0000256" key="5">
    <source>
        <dbReference type="ARBA" id="ARBA00022703"/>
    </source>
</evidence>
<comment type="subcellular location">
    <subcellularLocation>
        <location evidence="1 11">Endoplasmic reticulum membrane</location>
        <topology evidence="1 11">Multi-pass membrane protein</topology>
    </subcellularLocation>
</comment>
<keyword evidence="6 11" id="KW-0256">Endoplasmic reticulum</keyword>
<evidence type="ECO:0000256" key="6">
    <source>
        <dbReference type="ARBA" id="ARBA00022824"/>
    </source>
</evidence>
<evidence type="ECO:0000256" key="11">
    <source>
        <dbReference type="RuleBase" id="RU367026"/>
    </source>
</evidence>
<dbReference type="OrthoDB" id="435607at2759"/>
<dbReference type="RefSeq" id="XP_004251523.1">
    <property type="nucleotide sequence ID" value="XM_004251475.5"/>
</dbReference>
<dbReference type="InterPro" id="IPR008417">
    <property type="entry name" value="BAP29/BAP31"/>
</dbReference>
<keyword evidence="8 11" id="KW-1133">Transmembrane helix</keyword>
<dbReference type="PaxDb" id="4081-Solyc12g005910.1.1"/>
<keyword evidence="11" id="KW-0931">ER-Golgi transport</keyword>
<evidence type="ECO:0000256" key="7">
    <source>
        <dbReference type="ARBA" id="ARBA00022927"/>
    </source>
</evidence>
<keyword evidence="10 11" id="KW-0472">Membrane</keyword>
<evidence type="ECO:0000256" key="1">
    <source>
        <dbReference type="ARBA" id="ARBA00004477"/>
    </source>
</evidence>
<evidence type="ECO:0000256" key="2">
    <source>
        <dbReference type="ARBA" id="ARBA00007956"/>
    </source>
</evidence>
<keyword evidence="3 11" id="KW-0813">Transport</keyword>
<feature type="transmembrane region" description="Helical" evidence="11">
    <location>
        <begin position="46"/>
        <end position="64"/>
    </location>
</feature>
<comment type="function">
    <text evidence="11">May play a role in anterograde transport of membrane proteins from the endoplasmic reticulum to the Golgi.</text>
</comment>
<keyword evidence="4 11" id="KW-0812">Transmembrane</keyword>
<evidence type="ECO:0000256" key="4">
    <source>
        <dbReference type="ARBA" id="ARBA00022692"/>
    </source>
</evidence>
<feature type="compositionally biased region" description="Basic and acidic residues" evidence="12">
    <location>
        <begin position="155"/>
        <end position="169"/>
    </location>
</feature>
<evidence type="ECO:0000313" key="13">
    <source>
        <dbReference type="EnsemblPlants" id="Solyc12g005910.2.1"/>
    </source>
</evidence>
<organism evidence="13">
    <name type="scientific">Solanum lycopersicum</name>
    <name type="common">Tomato</name>
    <name type="synonym">Lycopersicon esculentum</name>
    <dbReference type="NCBI Taxonomy" id="4081"/>
    <lineage>
        <taxon>Eukaryota</taxon>
        <taxon>Viridiplantae</taxon>
        <taxon>Streptophyta</taxon>
        <taxon>Embryophyta</taxon>
        <taxon>Tracheophyta</taxon>
        <taxon>Spermatophyta</taxon>
        <taxon>Magnoliopsida</taxon>
        <taxon>eudicotyledons</taxon>
        <taxon>Gunneridae</taxon>
        <taxon>Pentapetalae</taxon>
        <taxon>asterids</taxon>
        <taxon>lamiids</taxon>
        <taxon>Solanales</taxon>
        <taxon>Solanaceae</taxon>
        <taxon>Solanoideae</taxon>
        <taxon>Solaneae</taxon>
        <taxon>Solanum</taxon>
        <taxon>Solanum subgen. Lycopersicon</taxon>
    </lineage>
</organism>
<evidence type="ECO:0000256" key="10">
    <source>
        <dbReference type="ARBA" id="ARBA00023136"/>
    </source>
</evidence>
<keyword evidence="9" id="KW-0175">Coiled coil</keyword>
<accession>A0A3Q7J1S0</accession>
<dbReference type="OMA" id="VQLLFMV"/>
<dbReference type="FunFam" id="1.20.5.110:FF:000011">
    <property type="entry name" value="B-cell receptor-associated protein 29"/>
    <property type="match status" value="1"/>
</dbReference>
<dbReference type="Proteomes" id="UP000004994">
    <property type="component" value="Chromosome 12"/>
</dbReference>
<dbReference type="GeneID" id="101250189"/>
<dbReference type="Gramene" id="Solyc12g005910.2.1">
    <property type="protein sequence ID" value="Solyc12g005910.2.1"/>
    <property type="gene ID" value="Solyc12g005910.2"/>
</dbReference>